<dbReference type="InterPro" id="IPR010064">
    <property type="entry name" value="HK97-gp10_tail"/>
</dbReference>
<evidence type="ECO:0000313" key="3">
    <source>
        <dbReference type="Proteomes" id="UP000093451"/>
    </source>
</evidence>
<dbReference type="Pfam" id="PF04883">
    <property type="entry name" value="HK97-gp10_like"/>
    <property type="match status" value="1"/>
</dbReference>
<proteinExistence type="predicted"/>
<gene>
    <name evidence="2" type="ORF">A6U91_02555</name>
</gene>
<dbReference type="NCBIfam" id="TIGR01725">
    <property type="entry name" value="phge_HK97_gp10"/>
    <property type="match status" value="1"/>
</dbReference>
<comment type="caution">
    <text evidence="2">The sequence shown here is derived from an EMBL/GenBank/DDBJ whole genome shotgun (WGS) entry which is preliminary data.</text>
</comment>
<dbReference type="Proteomes" id="UP000093451">
    <property type="component" value="Unassembled WGS sequence"/>
</dbReference>
<dbReference type="AlphaFoldDB" id="A0AB36EPW4"/>
<evidence type="ECO:0008006" key="4">
    <source>
        <dbReference type="Google" id="ProtNLM"/>
    </source>
</evidence>
<evidence type="ECO:0000313" key="2">
    <source>
        <dbReference type="EMBL" id="OCJ43067.1"/>
    </source>
</evidence>
<sequence length="111" mass="12004">MQSGYDVATAAKTFAEASRDTGSLIDSIAVTGPGETTPAYAEGGGKRTAGPNQVLVTVGNEDMRHGHFVEFGTVNQEPQEFLRPGFRTVKPRIERRINRAISTVIKKNTAR</sequence>
<reference evidence="2 3" key="1">
    <citation type="journal article" date="2016" name="PeerJ">
        <title>Gall-ID: tools for genotyping gall-causing phytopathogenic bacteria.</title>
        <authorList>
            <person name="Davis E.W.II."/>
            <person name="Weisberg A.J."/>
            <person name="Tabima J.F."/>
            <person name="Grunwald N.J."/>
            <person name="Chang J.H."/>
        </authorList>
    </citation>
    <scope>NUCLEOTIDE SEQUENCE [LARGE SCALE GENOMIC DNA]</scope>
    <source>
        <strain evidence="2 3">N2/73</strain>
    </source>
</reference>
<organism evidence="2 3">
    <name type="scientific">Agrobacterium tumefaciens</name>
    <dbReference type="NCBI Taxonomy" id="358"/>
    <lineage>
        <taxon>Bacteria</taxon>
        <taxon>Pseudomonadati</taxon>
        <taxon>Pseudomonadota</taxon>
        <taxon>Alphaproteobacteria</taxon>
        <taxon>Hyphomicrobiales</taxon>
        <taxon>Rhizobiaceae</taxon>
        <taxon>Rhizobium/Agrobacterium group</taxon>
        <taxon>Agrobacterium</taxon>
        <taxon>Agrobacterium tumefaciens complex</taxon>
    </lineage>
</organism>
<dbReference type="EMBL" id="LXKT01000001">
    <property type="protein sequence ID" value="OCJ43067.1"/>
    <property type="molecule type" value="Genomic_DNA"/>
</dbReference>
<protein>
    <recommendedName>
        <fullName evidence="4">HK97 gp10 family phage protein</fullName>
    </recommendedName>
</protein>
<accession>A0AB36EPW4</accession>
<evidence type="ECO:0000256" key="1">
    <source>
        <dbReference type="SAM" id="MobiDB-lite"/>
    </source>
</evidence>
<feature type="region of interest" description="Disordered" evidence="1">
    <location>
        <begin position="27"/>
        <end position="48"/>
    </location>
</feature>
<name>A0AB36EPW4_AGRTU</name>